<sequence length="58" mass="6582">MDIKSRNWSVTILASFHTSLKTINIEANLQNAKYSHRSSSGKRDCYEDVAIELAQQLV</sequence>
<name>B9S7G6_RICCO</name>
<keyword evidence="2" id="KW-1185">Reference proteome</keyword>
<evidence type="ECO:0000313" key="2">
    <source>
        <dbReference type="Proteomes" id="UP000008311"/>
    </source>
</evidence>
<dbReference type="InParanoid" id="B9S7G6"/>
<gene>
    <name evidence="1" type="ORF">RCOM_0641970</name>
</gene>
<dbReference type="Proteomes" id="UP000008311">
    <property type="component" value="Unassembled WGS sequence"/>
</dbReference>
<protein>
    <submittedName>
        <fullName evidence="1">Uncharacterized protein</fullName>
    </submittedName>
</protein>
<evidence type="ECO:0000313" key="1">
    <source>
        <dbReference type="EMBL" id="EEF40459.1"/>
    </source>
</evidence>
<accession>B9S7G6</accession>
<dbReference type="AlphaFoldDB" id="B9S7G6"/>
<organism evidence="1 2">
    <name type="scientific">Ricinus communis</name>
    <name type="common">Castor bean</name>
    <dbReference type="NCBI Taxonomy" id="3988"/>
    <lineage>
        <taxon>Eukaryota</taxon>
        <taxon>Viridiplantae</taxon>
        <taxon>Streptophyta</taxon>
        <taxon>Embryophyta</taxon>
        <taxon>Tracheophyta</taxon>
        <taxon>Spermatophyta</taxon>
        <taxon>Magnoliopsida</taxon>
        <taxon>eudicotyledons</taxon>
        <taxon>Gunneridae</taxon>
        <taxon>Pentapetalae</taxon>
        <taxon>rosids</taxon>
        <taxon>fabids</taxon>
        <taxon>Malpighiales</taxon>
        <taxon>Euphorbiaceae</taxon>
        <taxon>Acalyphoideae</taxon>
        <taxon>Acalypheae</taxon>
        <taxon>Ricinus</taxon>
    </lineage>
</organism>
<reference evidence="2" key="1">
    <citation type="journal article" date="2010" name="Nat. Biotechnol.">
        <title>Draft genome sequence of the oilseed species Ricinus communis.</title>
        <authorList>
            <person name="Chan A.P."/>
            <person name="Crabtree J."/>
            <person name="Zhao Q."/>
            <person name="Lorenzi H."/>
            <person name="Orvis J."/>
            <person name="Puiu D."/>
            <person name="Melake-Berhan A."/>
            <person name="Jones K.M."/>
            <person name="Redman J."/>
            <person name="Chen G."/>
            <person name="Cahoon E.B."/>
            <person name="Gedil M."/>
            <person name="Stanke M."/>
            <person name="Haas B.J."/>
            <person name="Wortman J.R."/>
            <person name="Fraser-Liggett C.M."/>
            <person name="Ravel J."/>
            <person name="Rabinowicz P.D."/>
        </authorList>
    </citation>
    <scope>NUCLEOTIDE SEQUENCE [LARGE SCALE GENOMIC DNA]</scope>
    <source>
        <strain evidence="2">cv. Hale</strain>
    </source>
</reference>
<proteinExistence type="predicted"/>
<dbReference type="EMBL" id="EQ973885">
    <property type="protein sequence ID" value="EEF40459.1"/>
    <property type="molecule type" value="Genomic_DNA"/>
</dbReference>